<comment type="similarity">
    <text evidence="2">Belongs to the 11S seed storage protein (globulins) family.</text>
</comment>
<feature type="domain" description="Cupin type-1" evidence="8">
    <location>
        <begin position="47"/>
        <end position="246"/>
    </location>
</feature>
<dbReference type="PANTHER" id="PTHR31189">
    <property type="entry name" value="OS03G0336100 PROTEIN-RELATED"/>
    <property type="match status" value="1"/>
</dbReference>
<keyword evidence="5" id="KW-0708">Seed storage protein</keyword>
<name>A0A2Z6LGD4_TRISU</name>
<comment type="function">
    <text evidence="1">This protein found in the seeds of many leguminous and non-leguminous plants is the source of sulfur-containing amino acids in seed meals.</text>
</comment>
<dbReference type="GO" id="GO:0048316">
    <property type="term" value="P:seed development"/>
    <property type="evidence" value="ECO:0007669"/>
    <property type="project" value="UniProtKB-ARBA"/>
</dbReference>
<dbReference type="CDD" id="cd02242">
    <property type="entry name" value="cupin_11S_legumin_N"/>
    <property type="match status" value="1"/>
</dbReference>
<keyword evidence="4" id="KW-0758">Storage protein</keyword>
<dbReference type="SUPFAM" id="SSF51182">
    <property type="entry name" value="RmlC-like cupins"/>
    <property type="match status" value="1"/>
</dbReference>
<dbReference type="SMART" id="SM00835">
    <property type="entry name" value="Cupin_1"/>
    <property type="match status" value="2"/>
</dbReference>
<dbReference type="PRINTS" id="PR00439">
    <property type="entry name" value="11SGLOBULIN"/>
</dbReference>
<feature type="region of interest" description="Disordered" evidence="7">
    <location>
        <begin position="272"/>
        <end position="386"/>
    </location>
</feature>
<dbReference type="AlphaFoldDB" id="A0A2Z6LGD4"/>
<dbReference type="InterPro" id="IPR006045">
    <property type="entry name" value="Cupin_1"/>
</dbReference>
<dbReference type="PROSITE" id="PS51257">
    <property type="entry name" value="PROKAR_LIPOPROTEIN"/>
    <property type="match status" value="1"/>
</dbReference>
<evidence type="ECO:0000313" key="9">
    <source>
        <dbReference type="EMBL" id="GAU11656.1"/>
    </source>
</evidence>
<dbReference type="PANTHER" id="PTHR31189:SF35">
    <property type="entry name" value="12S SEED STORAGE PROTEIN CRB"/>
    <property type="match status" value="1"/>
</dbReference>
<dbReference type="InterPro" id="IPR050253">
    <property type="entry name" value="Seed_Storage-Functional"/>
</dbReference>
<evidence type="ECO:0000256" key="5">
    <source>
        <dbReference type="ARBA" id="ARBA00023129"/>
    </source>
</evidence>
<dbReference type="GO" id="GO:0045735">
    <property type="term" value="F:nutrient reservoir activity"/>
    <property type="evidence" value="ECO:0007669"/>
    <property type="project" value="UniProtKB-KW"/>
</dbReference>
<gene>
    <name evidence="9" type="ORF">TSUD_334690</name>
</gene>
<evidence type="ECO:0000256" key="3">
    <source>
        <dbReference type="ARBA" id="ARBA00022729"/>
    </source>
</evidence>
<dbReference type="Pfam" id="PF00190">
    <property type="entry name" value="Cupin_1"/>
    <property type="match status" value="2"/>
</dbReference>
<reference evidence="10" key="1">
    <citation type="journal article" date="2017" name="Front. Plant Sci.">
        <title>Climate Clever Clovers: New Paradigm to Reduce the Environmental Footprint of Ruminants by Breeding Low Methanogenic Forages Utilizing Haplotype Variation.</title>
        <authorList>
            <person name="Kaur P."/>
            <person name="Appels R."/>
            <person name="Bayer P.E."/>
            <person name="Keeble-Gagnere G."/>
            <person name="Wang J."/>
            <person name="Hirakawa H."/>
            <person name="Shirasawa K."/>
            <person name="Vercoe P."/>
            <person name="Stefanova K."/>
            <person name="Durmic Z."/>
            <person name="Nichols P."/>
            <person name="Revell C."/>
            <person name="Isobe S.N."/>
            <person name="Edwards D."/>
            <person name="Erskine W."/>
        </authorList>
    </citation>
    <scope>NUCLEOTIDE SEQUENCE [LARGE SCALE GENOMIC DNA]</scope>
    <source>
        <strain evidence="10">cv. Daliak</strain>
    </source>
</reference>
<dbReference type="OrthoDB" id="1903982at2759"/>
<organism evidence="9 10">
    <name type="scientific">Trifolium subterraneum</name>
    <name type="common">Subterranean clover</name>
    <dbReference type="NCBI Taxonomy" id="3900"/>
    <lineage>
        <taxon>Eukaryota</taxon>
        <taxon>Viridiplantae</taxon>
        <taxon>Streptophyta</taxon>
        <taxon>Embryophyta</taxon>
        <taxon>Tracheophyta</taxon>
        <taxon>Spermatophyta</taxon>
        <taxon>Magnoliopsida</taxon>
        <taxon>eudicotyledons</taxon>
        <taxon>Gunneridae</taxon>
        <taxon>Pentapetalae</taxon>
        <taxon>rosids</taxon>
        <taxon>fabids</taxon>
        <taxon>Fabales</taxon>
        <taxon>Fabaceae</taxon>
        <taxon>Papilionoideae</taxon>
        <taxon>50 kb inversion clade</taxon>
        <taxon>NPAAA clade</taxon>
        <taxon>Hologalegina</taxon>
        <taxon>IRL clade</taxon>
        <taxon>Trifolieae</taxon>
        <taxon>Trifolium</taxon>
    </lineage>
</organism>
<evidence type="ECO:0000256" key="1">
    <source>
        <dbReference type="ARBA" id="ARBA00003804"/>
    </source>
</evidence>
<keyword evidence="3" id="KW-0732">Signal</keyword>
<sequence>MEKPKSYLINYHYSYLLCLLIFTCACSSARQLPRQPSEFNECQLDSIDALEPDKRIQSEAGLTEIWDANRHPELRCAGVSVLKRTINPNGLHLPSYVAYPELHFVEQGTGVLGTAIPGCAETYEEPQWEKGGRPQQQQDRHQKVRYLKQGDLIAIPPGVPYWTYNYGDTPLIIITLLDTSNKLNQLDRIPRRFYLAGNPETEHPEKQSGRKHGEEQEQEEESNNLFSGFDSRFLGQVLKVKDSIIKKLQSPDKEHLKHQIIQVKGGLSIIRPPLEPEIRSEEAKTHRKHHGEKKVEEEEEEVIEDEPGKREHRKWRKETRKHREGEGEGEEEEVIEEKETKTKERSHHGERETRHGERRETEEEEAKEEKQTRTRTREHEGQRGNFLQETICTLKLHENIADPSRADVFNPRAGRINTVNSLTLPVLKLLHLSAQWVNLYKDGIFVPHWNMNANSVVYVTRGRGRVQVVNNEGKSVFNGEVKRGKLLVVPQSFAVAEQAGNEGLEYIVFKTNDRAEISTMIGRDSAISATPAEVLGHVFGLSPQEVNELKNNRNEGVLATPDSRIHDDGYIAMV</sequence>
<dbReference type="EMBL" id="DF973115">
    <property type="protein sequence ID" value="GAU11656.1"/>
    <property type="molecule type" value="Genomic_DNA"/>
</dbReference>
<feature type="region of interest" description="Disordered" evidence="7">
    <location>
        <begin position="195"/>
        <end position="226"/>
    </location>
</feature>
<feature type="compositionally biased region" description="Basic and acidic residues" evidence="7">
    <location>
        <begin position="200"/>
        <end position="215"/>
    </location>
</feature>
<dbReference type="InterPro" id="IPR006044">
    <property type="entry name" value="11S_seedstore_pln"/>
</dbReference>
<feature type="compositionally biased region" description="Basic and acidic residues" evidence="7">
    <location>
        <begin position="274"/>
        <end position="284"/>
    </location>
</feature>
<evidence type="ECO:0000256" key="6">
    <source>
        <dbReference type="ARBA" id="ARBA00023157"/>
    </source>
</evidence>
<feature type="compositionally biased region" description="Acidic residues" evidence="7">
    <location>
        <begin position="327"/>
        <end position="336"/>
    </location>
</feature>
<evidence type="ECO:0000313" key="10">
    <source>
        <dbReference type="Proteomes" id="UP000242715"/>
    </source>
</evidence>
<protein>
    <recommendedName>
        <fullName evidence="8">Cupin type-1 domain-containing protein</fullName>
    </recommendedName>
</protein>
<dbReference type="GO" id="GO:0000326">
    <property type="term" value="C:protein storage vacuole"/>
    <property type="evidence" value="ECO:0007669"/>
    <property type="project" value="UniProtKB-ARBA"/>
</dbReference>
<evidence type="ECO:0000256" key="2">
    <source>
        <dbReference type="ARBA" id="ARBA00007178"/>
    </source>
</evidence>
<feature type="domain" description="Cupin type-1" evidence="8">
    <location>
        <begin position="398"/>
        <end position="547"/>
    </location>
</feature>
<accession>A0A2Z6LGD4</accession>
<evidence type="ECO:0000256" key="4">
    <source>
        <dbReference type="ARBA" id="ARBA00022761"/>
    </source>
</evidence>
<keyword evidence="10" id="KW-1185">Reference proteome</keyword>
<evidence type="ECO:0000256" key="7">
    <source>
        <dbReference type="SAM" id="MobiDB-lite"/>
    </source>
</evidence>
<evidence type="ECO:0000259" key="8">
    <source>
        <dbReference type="SMART" id="SM00835"/>
    </source>
</evidence>
<dbReference type="GO" id="GO:0005783">
    <property type="term" value="C:endoplasmic reticulum"/>
    <property type="evidence" value="ECO:0007669"/>
    <property type="project" value="UniProtKB-ARBA"/>
</dbReference>
<dbReference type="InterPro" id="IPR011051">
    <property type="entry name" value="RmlC_Cupin_sf"/>
</dbReference>
<keyword evidence="6" id="KW-1015">Disulfide bond</keyword>
<dbReference type="Gene3D" id="2.60.120.10">
    <property type="entry name" value="Jelly Rolls"/>
    <property type="match status" value="2"/>
</dbReference>
<dbReference type="FunFam" id="2.60.120.10:FF:000073">
    <property type="entry name" value="Glycinin G1"/>
    <property type="match status" value="1"/>
</dbReference>
<proteinExistence type="inferred from homology"/>
<dbReference type="Proteomes" id="UP000242715">
    <property type="component" value="Unassembled WGS sequence"/>
</dbReference>
<feature type="compositionally biased region" description="Basic and acidic residues" evidence="7">
    <location>
        <begin position="337"/>
        <end position="382"/>
    </location>
</feature>
<dbReference type="CDD" id="cd02243">
    <property type="entry name" value="cupin_11S_legumin_C"/>
    <property type="match status" value="1"/>
</dbReference>
<dbReference type="InterPro" id="IPR014710">
    <property type="entry name" value="RmlC-like_jellyroll"/>
</dbReference>
<feature type="compositionally biased region" description="Basic residues" evidence="7">
    <location>
        <begin position="310"/>
        <end position="320"/>
    </location>
</feature>